<name>A0ABN3HE50_9ACTN</name>
<evidence type="ECO:0000313" key="4">
    <source>
        <dbReference type="EMBL" id="GAA2377313.1"/>
    </source>
</evidence>
<feature type="domain" description="FAD-binding" evidence="3">
    <location>
        <begin position="104"/>
        <end position="314"/>
    </location>
</feature>
<organism evidence="4 5">
    <name type="scientific">Dactylosporangium salmoneum</name>
    <dbReference type="NCBI Taxonomy" id="53361"/>
    <lineage>
        <taxon>Bacteria</taxon>
        <taxon>Bacillati</taxon>
        <taxon>Actinomycetota</taxon>
        <taxon>Actinomycetes</taxon>
        <taxon>Micromonosporales</taxon>
        <taxon>Micromonosporaceae</taxon>
        <taxon>Dactylosporangium</taxon>
    </lineage>
</organism>
<gene>
    <name evidence="4" type="ORF">GCM10010170_082070</name>
</gene>
<dbReference type="Proteomes" id="UP001501444">
    <property type="component" value="Unassembled WGS sequence"/>
</dbReference>
<evidence type="ECO:0000256" key="2">
    <source>
        <dbReference type="ARBA" id="ARBA00023033"/>
    </source>
</evidence>
<keyword evidence="5" id="KW-1185">Reference proteome</keyword>
<evidence type="ECO:0000256" key="1">
    <source>
        <dbReference type="ARBA" id="ARBA00023002"/>
    </source>
</evidence>
<evidence type="ECO:0000313" key="5">
    <source>
        <dbReference type="Proteomes" id="UP001501444"/>
    </source>
</evidence>
<dbReference type="EMBL" id="BAAARV010000082">
    <property type="protein sequence ID" value="GAA2377313.1"/>
    <property type="molecule type" value="Genomic_DNA"/>
</dbReference>
<keyword evidence="1" id="KW-0560">Oxidoreductase</keyword>
<dbReference type="InterPro" id="IPR002938">
    <property type="entry name" value="FAD-bd"/>
</dbReference>
<dbReference type="PRINTS" id="PR00420">
    <property type="entry name" value="RNGMNOXGNASE"/>
</dbReference>
<protein>
    <submittedName>
        <fullName evidence="4">FAD-dependent oxidoreductase</fullName>
    </submittedName>
</protein>
<dbReference type="RefSeq" id="WP_344618061.1">
    <property type="nucleotide sequence ID" value="NZ_BAAARV010000082.1"/>
</dbReference>
<keyword evidence="2" id="KW-0503">Monooxygenase</keyword>
<dbReference type="Gene3D" id="3.50.50.60">
    <property type="entry name" value="FAD/NAD(P)-binding domain"/>
    <property type="match status" value="1"/>
</dbReference>
<dbReference type="Pfam" id="PF01494">
    <property type="entry name" value="FAD_binding_3"/>
    <property type="match status" value="2"/>
</dbReference>
<reference evidence="4 5" key="1">
    <citation type="journal article" date="2019" name="Int. J. Syst. Evol. Microbiol.">
        <title>The Global Catalogue of Microorganisms (GCM) 10K type strain sequencing project: providing services to taxonomists for standard genome sequencing and annotation.</title>
        <authorList>
            <consortium name="The Broad Institute Genomics Platform"/>
            <consortium name="The Broad Institute Genome Sequencing Center for Infectious Disease"/>
            <person name="Wu L."/>
            <person name="Ma J."/>
        </authorList>
    </citation>
    <scope>NUCLEOTIDE SEQUENCE [LARGE SCALE GENOMIC DNA]</scope>
    <source>
        <strain evidence="4 5">JCM 3272</strain>
    </source>
</reference>
<proteinExistence type="predicted"/>
<accession>A0ABN3HE50</accession>
<feature type="domain" description="FAD-binding" evidence="3">
    <location>
        <begin position="4"/>
        <end position="79"/>
    </location>
</feature>
<dbReference type="PANTHER" id="PTHR13789:SF309">
    <property type="entry name" value="PUTATIVE (AFU_ORTHOLOGUE AFUA_6G14510)-RELATED"/>
    <property type="match status" value="1"/>
</dbReference>
<comment type="caution">
    <text evidence="4">The sequence shown here is derived from an EMBL/GenBank/DDBJ whole genome shotgun (WGS) entry which is preliminary data.</text>
</comment>
<sequence>MRTAIVVGAGIGGLATARGLGLAGWDVTVLERQPRLAGPGAGLTLWPNALRALDWLGVGARVRAAGAPITGGGLRTAGGAWLTRVSVGGPIVVHRADLHEILAEGVRVRTGTAVTDPEELDAELVVGADGIGSLFRQRYHPQTRIRDSGQVSWRSVVPADAMGGAREGGETMGPGGLRFGHLPMGARGVYWYAAAPGPLRDAGKEEQLAELRAAFDGWHDPIPALLAATDPATLLHHPLMDLHPVPPMRFGTRTALVGDAAHAMTPNLGQGACLAIEDAVTLAGLLARGLPVPEALQRYDEQRRPRAELVVRRSWQTGRITGARGRVTSALVQALARVAPAGAAARAAERIAAWTPPTESPLVTPR</sequence>
<dbReference type="InterPro" id="IPR050493">
    <property type="entry name" value="FAD-dep_Monooxygenase_BioMet"/>
</dbReference>
<dbReference type="PANTHER" id="PTHR13789">
    <property type="entry name" value="MONOOXYGENASE"/>
    <property type="match status" value="1"/>
</dbReference>
<dbReference type="InterPro" id="IPR036188">
    <property type="entry name" value="FAD/NAD-bd_sf"/>
</dbReference>
<dbReference type="SUPFAM" id="SSF51905">
    <property type="entry name" value="FAD/NAD(P)-binding domain"/>
    <property type="match status" value="1"/>
</dbReference>
<evidence type="ECO:0000259" key="3">
    <source>
        <dbReference type="Pfam" id="PF01494"/>
    </source>
</evidence>